<dbReference type="PANTHER" id="PTHR30011">
    <property type="entry name" value="ALKANESULFONATE MONOOXYGENASE-RELATED"/>
    <property type="match status" value="1"/>
</dbReference>
<accession>A0A6A5ZBA5</accession>
<evidence type="ECO:0000256" key="3">
    <source>
        <dbReference type="ARBA" id="ARBA00023002"/>
    </source>
</evidence>
<dbReference type="EMBL" id="ML977322">
    <property type="protein sequence ID" value="KAF2115731.1"/>
    <property type="molecule type" value="Genomic_DNA"/>
</dbReference>
<dbReference type="GO" id="GO:0004497">
    <property type="term" value="F:monooxygenase activity"/>
    <property type="evidence" value="ECO:0007669"/>
    <property type="project" value="UniProtKB-KW"/>
</dbReference>
<keyword evidence="4" id="KW-0503">Monooxygenase</keyword>
<dbReference type="OrthoDB" id="5561043at2759"/>
<dbReference type="SUPFAM" id="SSF51679">
    <property type="entry name" value="Bacterial luciferase-like"/>
    <property type="match status" value="1"/>
</dbReference>
<gene>
    <name evidence="7" type="ORF">BDV96DRAFT_612381</name>
</gene>
<keyword evidence="8" id="KW-1185">Reference proteome</keyword>
<sequence>MATMQPKKMMQPNIIDNTSTGAHIAIDQWKEPDSLSRTKDRLDHYEWLAKTAERGKITSIFFADIYGIHETYGANADATFKGGLWVAMKDPMTVIGAMARVTKFISFAVTQSTSYLSPYAVARTLSSLDHITDGRVGINVVTSFGQAPTKCFGIEDAIPHDERYAAAEVYMEILYKLWEQSWEDGAQVWSREPEVAYDPSKIHKIEFQGKYHRFSGYHPTYSSPLRTPSIFQAGQSKSGVAFAGKHAEGIYCGTPAIPALKKYSASVRDAARAAGRDSSSIKLFASLCPIVGKTEEEAKAKYEKYRKNASVQGGLSSFCALTGVDLGKYDLDEPFNFDNEDLAKPGIQGIFNNFKIVEGDKQWTPRMVGERVGMGGFGPMPVGTPEQVADVMESWLVEGDVEGFNISYQTPRESIEDLVELLIPELPTSVFTSSKYRCGW</sequence>
<evidence type="ECO:0000256" key="1">
    <source>
        <dbReference type="ARBA" id="ARBA00022630"/>
    </source>
</evidence>
<evidence type="ECO:0000259" key="6">
    <source>
        <dbReference type="Pfam" id="PF00296"/>
    </source>
</evidence>
<keyword evidence="3" id="KW-0560">Oxidoreductase</keyword>
<dbReference type="Gene3D" id="3.20.20.30">
    <property type="entry name" value="Luciferase-like domain"/>
    <property type="match status" value="1"/>
</dbReference>
<protein>
    <submittedName>
        <fullName evidence="7">Luciferase-like domain-containing protein</fullName>
    </submittedName>
</protein>
<reference evidence="7" key="1">
    <citation type="journal article" date="2020" name="Stud. Mycol.">
        <title>101 Dothideomycetes genomes: a test case for predicting lifestyles and emergence of pathogens.</title>
        <authorList>
            <person name="Haridas S."/>
            <person name="Albert R."/>
            <person name="Binder M."/>
            <person name="Bloem J."/>
            <person name="Labutti K."/>
            <person name="Salamov A."/>
            <person name="Andreopoulos B."/>
            <person name="Baker S."/>
            <person name="Barry K."/>
            <person name="Bills G."/>
            <person name="Bluhm B."/>
            <person name="Cannon C."/>
            <person name="Castanera R."/>
            <person name="Culley D."/>
            <person name="Daum C."/>
            <person name="Ezra D."/>
            <person name="Gonzalez J."/>
            <person name="Henrissat B."/>
            <person name="Kuo A."/>
            <person name="Liang C."/>
            <person name="Lipzen A."/>
            <person name="Lutzoni F."/>
            <person name="Magnuson J."/>
            <person name="Mondo S."/>
            <person name="Nolan M."/>
            <person name="Ohm R."/>
            <person name="Pangilinan J."/>
            <person name="Park H.-J."/>
            <person name="Ramirez L."/>
            <person name="Alfaro M."/>
            <person name="Sun H."/>
            <person name="Tritt A."/>
            <person name="Yoshinaga Y."/>
            <person name="Zwiers L.-H."/>
            <person name="Turgeon B."/>
            <person name="Goodwin S."/>
            <person name="Spatafora J."/>
            <person name="Crous P."/>
            <person name="Grigoriev I."/>
        </authorList>
    </citation>
    <scope>NUCLEOTIDE SEQUENCE</scope>
    <source>
        <strain evidence="7">CBS 627.86</strain>
    </source>
</reference>
<proteinExistence type="inferred from homology"/>
<dbReference type="PANTHER" id="PTHR30011:SF16">
    <property type="entry name" value="C2H2 FINGER DOMAIN TRANSCRIPTION FACTOR (EUROFUNG)-RELATED"/>
    <property type="match status" value="1"/>
</dbReference>
<evidence type="ECO:0000256" key="4">
    <source>
        <dbReference type="ARBA" id="ARBA00023033"/>
    </source>
</evidence>
<organism evidence="7 8">
    <name type="scientific">Lophiotrema nucula</name>
    <dbReference type="NCBI Taxonomy" id="690887"/>
    <lineage>
        <taxon>Eukaryota</taxon>
        <taxon>Fungi</taxon>
        <taxon>Dikarya</taxon>
        <taxon>Ascomycota</taxon>
        <taxon>Pezizomycotina</taxon>
        <taxon>Dothideomycetes</taxon>
        <taxon>Pleosporomycetidae</taxon>
        <taxon>Pleosporales</taxon>
        <taxon>Lophiotremataceae</taxon>
        <taxon>Lophiotrema</taxon>
    </lineage>
</organism>
<dbReference type="PIRSF" id="PIRSF000337">
    <property type="entry name" value="NTA_MOA"/>
    <property type="match status" value="1"/>
</dbReference>
<name>A0A6A5ZBA5_9PLEO</name>
<dbReference type="InterPro" id="IPR011251">
    <property type="entry name" value="Luciferase-like_dom"/>
</dbReference>
<dbReference type="InterPro" id="IPR051260">
    <property type="entry name" value="Diverse_substr_monoxygenases"/>
</dbReference>
<evidence type="ECO:0000256" key="5">
    <source>
        <dbReference type="ARBA" id="ARBA00033748"/>
    </source>
</evidence>
<keyword evidence="1" id="KW-0285">Flavoprotein</keyword>
<comment type="similarity">
    <text evidence="5">Belongs to the NtaA/SnaA/DszA monooxygenase family.</text>
</comment>
<dbReference type="Proteomes" id="UP000799770">
    <property type="component" value="Unassembled WGS sequence"/>
</dbReference>
<dbReference type="NCBIfam" id="TIGR03860">
    <property type="entry name" value="FMN_nitrolo"/>
    <property type="match status" value="1"/>
</dbReference>
<evidence type="ECO:0000313" key="8">
    <source>
        <dbReference type="Proteomes" id="UP000799770"/>
    </source>
</evidence>
<dbReference type="Pfam" id="PF00296">
    <property type="entry name" value="Bac_luciferase"/>
    <property type="match status" value="1"/>
</dbReference>
<dbReference type="AlphaFoldDB" id="A0A6A5ZBA5"/>
<evidence type="ECO:0000313" key="7">
    <source>
        <dbReference type="EMBL" id="KAF2115731.1"/>
    </source>
</evidence>
<evidence type="ECO:0000256" key="2">
    <source>
        <dbReference type="ARBA" id="ARBA00022643"/>
    </source>
</evidence>
<keyword evidence="2" id="KW-0288">FMN</keyword>
<dbReference type="InterPro" id="IPR016215">
    <property type="entry name" value="NTA_MOA"/>
</dbReference>
<dbReference type="InterPro" id="IPR036661">
    <property type="entry name" value="Luciferase-like_sf"/>
</dbReference>
<feature type="domain" description="Luciferase-like" evidence="6">
    <location>
        <begin position="35"/>
        <end position="394"/>
    </location>
</feature>
<dbReference type="GO" id="GO:0016705">
    <property type="term" value="F:oxidoreductase activity, acting on paired donors, with incorporation or reduction of molecular oxygen"/>
    <property type="evidence" value="ECO:0007669"/>
    <property type="project" value="InterPro"/>
</dbReference>